<evidence type="ECO:0000313" key="6">
    <source>
        <dbReference type="Proteomes" id="UP000438991"/>
    </source>
</evidence>
<dbReference type="Gene3D" id="3.40.50.2300">
    <property type="match status" value="2"/>
</dbReference>
<sequence>MAGTAAGAAAAAFGMPAIAQNAPFKIGLLTVKTGPLAQGGIQMEQGIVTLLKQRNNTFAGRKVELISADTGGNPAGAKTKASELIERDRVDVVLGPLAAFEMLAINDYIRQQGTPVMSLAGAEDITQRLANPWVMRGSASSAQCCHALGDYAAKELKYKRAATISEDFAFGYEQMSGFQRVFEEEGGKVVKKLWPPMITPDYTPYIAQFGNVDCVVNGFAGSNPVKFMRSYADLGMKRIPLLAGWTAMDDALLKSLGDEAVGVVSAAWYSASLDNPVNKQFVADMAKDYNVIPGGYSAGMYVAGQVVEAALAKTGGKADDKKALNEALRGVSLTETPRGPVKFDAYGNVVGDVQIRRCERKGGQLVNTIIKTYSDVSQFWTYGDKAFLANPVYARDYPPAKNLE</sequence>
<dbReference type="InterPro" id="IPR051010">
    <property type="entry name" value="BCAA_transport"/>
</dbReference>
<evidence type="ECO:0000256" key="1">
    <source>
        <dbReference type="ARBA" id="ARBA00010062"/>
    </source>
</evidence>
<keyword evidence="2" id="KW-0732">Signal</keyword>
<evidence type="ECO:0000256" key="2">
    <source>
        <dbReference type="ARBA" id="ARBA00022729"/>
    </source>
</evidence>
<dbReference type="GO" id="GO:0006865">
    <property type="term" value="P:amino acid transport"/>
    <property type="evidence" value="ECO:0007669"/>
    <property type="project" value="UniProtKB-KW"/>
</dbReference>
<organism evidence="5 6">
    <name type="scientific">Rhodoplanes serenus</name>
    <dbReference type="NCBI Taxonomy" id="200615"/>
    <lineage>
        <taxon>Bacteria</taxon>
        <taxon>Pseudomonadati</taxon>
        <taxon>Pseudomonadota</taxon>
        <taxon>Alphaproteobacteria</taxon>
        <taxon>Hyphomicrobiales</taxon>
        <taxon>Nitrobacteraceae</taxon>
        <taxon>Rhodoplanes</taxon>
    </lineage>
</organism>
<dbReference type="PANTHER" id="PTHR30483">
    <property type="entry name" value="LEUCINE-SPECIFIC-BINDING PROTEIN"/>
    <property type="match status" value="1"/>
</dbReference>
<comment type="caution">
    <text evidence="5">The sequence shown here is derived from an EMBL/GenBank/DDBJ whole genome shotgun (WGS) entry which is preliminary data.</text>
</comment>
<keyword evidence="3" id="KW-0813">Transport</keyword>
<comment type="similarity">
    <text evidence="1">Belongs to the leucine-binding protein family.</text>
</comment>
<dbReference type="PANTHER" id="PTHR30483:SF6">
    <property type="entry name" value="PERIPLASMIC BINDING PROTEIN OF ABC TRANSPORTER FOR NATURAL AMINO ACIDS"/>
    <property type="match status" value="1"/>
</dbReference>
<dbReference type="EMBL" id="WNKV01000018">
    <property type="protein sequence ID" value="MTW18602.1"/>
    <property type="molecule type" value="Genomic_DNA"/>
</dbReference>
<dbReference type="Proteomes" id="UP000438991">
    <property type="component" value="Unassembled WGS sequence"/>
</dbReference>
<dbReference type="InterPro" id="IPR028081">
    <property type="entry name" value="Leu-bd"/>
</dbReference>
<evidence type="ECO:0000313" key="5">
    <source>
        <dbReference type="EMBL" id="MTW18602.1"/>
    </source>
</evidence>
<dbReference type="Pfam" id="PF13458">
    <property type="entry name" value="Peripla_BP_6"/>
    <property type="match status" value="1"/>
</dbReference>
<dbReference type="SUPFAM" id="SSF53822">
    <property type="entry name" value="Periplasmic binding protein-like I"/>
    <property type="match status" value="1"/>
</dbReference>
<proteinExistence type="inferred from homology"/>
<reference evidence="5 6" key="1">
    <citation type="submission" date="2019-11" db="EMBL/GenBank/DDBJ databases">
        <title>Whole-genome sequence of Rhodoplanes serenus DSM 18633, type strain.</title>
        <authorList>
            <person name="Kyndt J.A."/>
            <person name="Meyer T.E."/>
        </authorList>
    </citation>
    <scope>NUCLEOTIDE SEQUENCE [LARGE SCALE GENOMIC DNA]</scope>
    <source>
        <strain evidence="5 6">DSM 18633</strain>
    </source>
</reference>
<gene>
    <name evidence="5" type="ORF">GJ689_20585</name>
</gene>
<feature type="domain" description="Leucine-binding protein" evidence="4">
    <location>
        <begin position="23"/>
        <end position="361"/>
    </location>
</feature>
<dbReference type="CDD" id="cd06332">
    <property type="entry name" value="PBP1_aromatic_compounds-like"/>
    <property type="match status" value="1"/>
</dbReference>
<keyword evidence="3" id="KW-0029">Amino-acid transport</keyword>
<accession>A0A9X5ATG9</accession>
<evidence type="ECO:0000256" key="3">
    <source>
        <dbReference type="ARBA" id="ARBA00022970"/>
    </source>
</evidence>
<evidence type="ECO:0000259" key="4">
    <source>
        <dbReference type="Pfam" id="PF13458"/>
    </source>
</evidence>
<name>A0A9X5ATG9_9BRAD</name>
<protein>
    <submittedName>
        <fullName evidence="5">ABC transporter substrate-binding protein</fullName>
    </submittedName>
</protein>
<dbReference type="AlphaFoldDB" id="A0A9X5ATG9"/>
<dbReference type="InterPro" id="IPR028082">
    <property type="entry name" value="Peripla_BP_I"/>
</dbReference>